<protein>
    <submittedName>
        <fullName evidence="1">Uncharacterized protein</fullName>
    </submittedName>
</protein>
<dbReference type="AlphaFoldDB" id="A0AAU9DA19"/>
<dbReference type="KEGG" id="xap:XA3_01030"/>
<sequence length="92" mass="10491">MLDFSYLSDTDGSKPSLALKDKTIQLLEDAFLDLKEKTGIYIDPYGKTRIYPAYQKILLDYLSDNKDEEIKKLVTFFAESICQDEVIVADGD</sequence>
<evidence type="ECO:0000313" key="2">
    <source>
        <dbReference type="Proteomes" id="UP001321861"/>
    </source>
</evidence>
<evidence type="ECO:0000313" key="1">
    <source>
        <dbReference type="EMBL" id="BDR57662.1"/>
    </source>
</evidence>
<organism evidence="1 2">
    <name type="scientific">Xylocopilactobacillus apicola</name>
    <dbReference type="NCBI Taxonomy" id="2932184"/>
    <lineage>
        <taxon>Bacteria</taxon>
        <taxon>Bacillati</taxon>
        <taxon>Bacillota</taxon>
        <taxon>Bacilli</taxon>
        <taxon>Lactobacillales</taxon>
        <taxon>Lactobacillaceae</taxon>
        <taxon>Xylocopilactobacillus</taxon>
    </lineage>
</organism>
<dbReference type="Proteomes" id="UP001321861">
    <property type="component" value="Chromosome"/>
</dbReference>
<dbReference type="RefSeq" id="WP_317635614.1">
    <property type="nucleotide sequence ID" value="NZ_AP026802.1"/>
</dbReference>
<gene>
    <name evidence="1" type="ORF">XA3_01030</name>
</gene>
<accession>A0AAU9DA19</accession>
<proteinExistence type="predicted"/>
<name>A0AAU9DA19_9LACO</name>
<reference evidence="1 2" key="1">
    <citation type="journal article" date="2023" name="Microbiol. Spectr.">
        <title>Symbiosis of Carpenter Bees with Uncharacterized Lactic Acid Bacteria Showing NAD Auxotrophy.</title>
        <authorList>
            <person name="Kawasaki S."/>
            <person name="Ozawa K."/>
            <person name="Mori T."/>
            <person name="Yamamoto A."/>
            <person name="Ito M."/>
            <person name="Ohkuma M."/>
            <person name="Sakamoto M."/>
            <person name="Matsutani M."/>
        </authorList>
    </citation>
    <scope>NUCLEOTIDE SEQUENCE [LARGE SCALE GENOMIC DNA]</scope>
    <source>
        <strain evidence="1 2">XA3</strain>
    </source>
</reference>
<keyword evidence="2" id="KW-1185">Reference proteome</keyword>
<dbReference type="EMBL" id="AP026802">
    <property type="protein sequence ID" value="BDR57662.1"/>
    <property type="molecule type" value="Genomic_DNA"/>
</dbReference>